<keyword evidence="1 4" id="KW-0378">Hydrolase</keyword>
<reference evidence="6 7" key="1">
    <citation type="submission" date="2017-07" db="EMBL/GenBank/DDBJ databases">
        <title>Leptospira spp. isolated from tropical soils.</title>
        <authorList>
            <person name="Thibeaux R."/>
            <person name="Iraola G."/>
            <person name="Ferres I."/>
            <person name="Bierque E."/>
            <person name="Girault D."/>
            <person name="Soupe-Gilbert M.-E."/>
            <person name="Picardeau M."/>
            <person name="Goarant C."/>
        </authorList>
    </citation>
    <scope>NUCLEOTIDE SEQUENCE [LARGE SCALE GENOMIC DNA]</scope>
    <source>
        <strain evidence="6 7">FH2-C-A2</strain>
    </source>
</reference>
<dbReference type="InterPro" id="IPR002641">
    <property type="entry name" value="PNPLA_dom"/>
</dbReference>
<comment type="caution">
    <text evidence="6">The sequence shown here is derived from an EMBL/GenBank/DDBJ whole genome shotgun (WGS) entry which is preliminary data.</text>
</comment>
<dbReference type="PANTHER" id="PTHR14226">
    <property type="entry name" value="NEUROPATHY TARGET ESTERASE/SWISS CHEESE D.MELANOGASTER"/>
    <property type="match status" value="1"/>
</dbReference>
<dbReference type="Pfam" id="PF01734">
    <property type="entry name" value="Patatin"/>
    <property type="match status" value="1"/>
</dbReference>
<dbReference type="GO" id="GO:0016787">
    <property type="term" value="F:hydrolase activity"/>
    <property type="evidence" value="ECO:0007669"/>
    <property type="project" value="UniProtKB-UniRule"/>
</dbReference>
<dbReference type="Proteomes" id="UP000231912">
    <property type="component" value="Unassembled WGS sequence"/>
</dbReference>
<dbReference type="Gene3D" id="3.40.1090.10">
    <property type="entry name" value="Cytosolic phospholipase A2 catalytic domain"/>
    <property type="match status" value="2"/>
</dbReference>
<feature type="short sequence motif" description="DGA/G" evidence="4">
    <location>
        <begin position="237"/>
        <end position="239"/>
    </location>
</feature>
<keyword evidence="2 4" id="KW-0442">Lipid degradation</keyword>
<organism evidence="6 7">
    <name type="scientific">Leptospira wolffii</name>
    <dbReference type="NCBI Taxonomy" id="409998"/>
    <lineage>
        <taxon>Bacteria</taxon>
        <taxon>Pseudomonadati</taxon>
        <taxon>Spirochaetota</taxon>
        <taxon>Spirochaetia</taxon>
        <taxon>Leptospirales</taxon>
        <taxon>Leptospiraceae</taxon>
        <taxon>Leptospira</taxon>
    </lineage>
</organism>
<feature type="domain" description="PNPLA" evidence="5">
    <location>
        <begin position="41"/>
        <end position="250"/>
    </location>
</feature>
<keyword evidence="3 4" id="KW-0443">Lipid metabolism</keyword>
<dbReference type="GO" id="GO:0016042">
    <property type="term" value="P:lipid catabolic process"/>
    <property type="evidence" value="ECO:0007669"/>
    <property type="project" value="UniProtKB-UniRule"/>
</dbReference>
<feature type="active site" description="Proton acceptor" evidence="4">
    <location>
        <position position="237"/>
    </location>
</feature>
<dbReference type="AlphaFoldDB" id="A0A2M9Z7N2"/>
<comment type="caution">
    <text evidence="4">Lacks conserved residue(s) required for the propagation of feature annotation.</text>
</comment>
<evidence type="ECO:0000256" key="1">
    <source>
        <dbReference type="ARBA" id="ARBA00022801"/>
    </source>
</evidence>
<dbReference type="EMBL" id="NPDT01000010">
    <property type="protein sequence ID" value="PJZ64408.1"/>
    <property type="molecule type" value="Genomic_DNA"/>
</dbReference>
<evidence type="ECO:0000313" key="7">
    <source>
        <dbReference type="Proteomes" id="UP000231912"/>
    </source>
</evidence>
<name>A0A2M9Z7N2_9LEPT</name>
<sequence length="377" mass="42377">MIALGKKLSIENRMRNLQKRKATESKTIPNSERLIEGTALCLSGGGFRAMLFHLGVLIRLNEIGILSKLAQVSSVSGGSIVAAYLGWKWEKLRFGSKGIASNFREEIVIPLIKFSEERCLDLKSMAKGFLIPGLVNRSLRDSYDRLLFGGVRLSSLPEKPKFVFHASNLNTGSLWKFTKGEFSDWKGIRIRGLDLKLSEIVAASSSFPPFLSPYVLSLRKAPKNKTTEGMDKIVLVDGGVYDNFGVESALKKYKTIYISDGGAPYETKARQGKNWFSQLLRVIDTLELQIRNLRLRQMHELFSSGRRKGGFLSIAGSSRILDKVLDYDGWDGSNVASLPTRLDRIRESDRNQLINWGYKVAFFTIGKANRSEFKYPF</sequence>
<evidence type="ECO:0000313" key="6">
    <source>
        <dbReference type="EMBL" id="PJZ64408.1"/>
    </source>
</evidence>
<protein>
    <recommendedName>
        <fullName evidence="5">PNPLA domain-containing protein</fullName>
    </recommendedName>
</protein>
<gene>
    <name evidence="6" type="ORF">CH371_18505</name>
</gene>
<evidence type="ECO:0000256" key="3">
    <source>
        <dbReference type="ARBA" id="ARBA00023098"/>
    </source>
</evidence>
<dbReference type="InterPro" id="IPR016035">
    <property type="entry name" value="Acyl_Trfase/lysoPLipase"/>
</dbReference>
<proteinExistence type="predicted"/>
<dbReference type="PANTHER" id="PTHR14226:SF78">
    <property type="entry name" value="SLR0060 PROTEIN"/>
    <property type="match status" value="1"/>
</dbReference>
<evidence type="ECO:0000256" key="2">
    <source>
        <dbReference type="ARBA" id="ARBA00022963"/>
    </source>
</evidence>
<dbReference type="PROSITE" id="PS51635">
    <property type="entry name" value="PNPLA"/>
    <property type="match status" value="1"/>
</dbReference>
<feature type="active site" description="Nucleophile" evidence="4">
    <location>
        <position position="76"/>
    </location>
</feature>
<accession>A0A2M9Z7N2</accession>
<evidence type="ECO:0000256" key="4">
    <source>
        <dbReference type="PROSITE-ProRule" id="PRU01161"/>
    </source>
</evidence>
<dbReference type="InterPro" id="IPR050301">
    <property type="entry name" value="NTE"/>
</dbReference>
<evidence type="ECO:0000259" key="5">
    <source>
        <dbReference type="PROSITE" id="PS51635"/>
    </source>
</evidence>
<dbReference type="SUPFAM" id="SSF52151">
    <property type="entry name" value="FabD/lysophospholipase-like"/>
    <property type="match status" value="1"/>
</dbReference>